<feature type="compositionally biased region" description="Polar residues" evidence="1">
    <location>
        <begin position="342"/>
        <end position="358"/>
    </location>
</feature>
<organism evidence="2 3">
    <name type="scientific">Vermiconidia calcicola</name>
    <dbReference type="NCBI Taxonomy" id="1690605"/>
    <lineage>
        <taxon>Eukaryota</taxon>
        <taxon>Fungi</taxon>
        <taxon>Dikarya</taxon>
        <taxon>Ascomycota</taxon>
        <taxon>Pezizomycotina</taxon>
        <taxon>Dothideomycetes</taxon>
        <taxon>Dothideomycetidae</taxon>
        <taxon>Mycosphaerellales</taxon>
        <taxon>Extremaceae</taxon>
        <taxon>Vermiconidia</taxon>
    </lineage>
</organism>
<sequence length="558" mass="61326">MLWERQVGMKGPEKWQYCKVVGGSKMIRLPPTSISLSEADIEFNLRQADIYYGLLRQGYKKSDIARYLDDYRKAQAEASGQSSTDFNLSVPTTFELTCRRPLGPSLDEGTCNQEPKKQANSFGNLQTSSKHGSKVSSDGYAFGKQEDSADTPNDQNERSPSPESSVPIMQVNKHAPRKSSLLRFSRGISPERPPLHPEDEDDCGIGSSSNFTATKSYRRRSLTYSYKTSDPEESDAELSLQTLLAGRMDRMSLGSSSQQSDDMAESSMPFVLPPAFTATSRSYTFGNDNFANDQPDSQPSEMPPGPPPSTESGTPRHSSSLLGQAGSSTSLPSSPPVLNASPIETPSTVQAASTSSELPATPTPVRNAASFPRTEPRYYRHQYLDGNAFSIYNDSLPASSQPQTPADLSRGPFVTERDAAYTAPPGMVRTGPSNVYDLDGSRWERNVGEQSPTARAISLRERRNRELQRSVRAEGIRLQRLRLRDEAMFTQGHATTNHIGGEDGGNDEGTRATAEMFQDAWRHDHDADRVGEENFEMEVGPTRPRAMRVVSGNARIDG</sequence>
<feature type="region of interest" description="Disordered" evidence="1">
    <location>
        <begin position="105"/>
        <end position="211"/>
    </location>
</feature>
<keyword evidence="3" id="KW-1185">Reference proteome</keyword>
<dbReference type="Proteomes" id="UP001345827">
    <property type="component" value="Unassembled WGS sequence"/>
</dbReference>
<reference evidence="2 3" key="1">
    <citation type="submission" date="2023-06" db="EMBL/GenBank/DDBJ databases">
        <title>Black Yeasts Isolated from many extreme environments.</title>
        <authorList>
            <person name="Coleine C."/>
            <person name="Stajich J.E."/>
            <person name="Selbmann L."/>
        </authorList>
    </citation>
    <scope>NUCLEOTIDE SEQUENCE [LARGE SCALE GENOMIC DNA]</scope>
    <source>
        <strain evidence="2 3">CCFEE 5887</strain>
    </source>
</reference>
<evidence type="ECO:0000256" key="1">
    <source>
        <dbReference type="SAM" id="MobiDB-lite"/>
    </source>
</evidence>
<feature type="compositionally biased region" description="Polar residues" evidence="1">
    <location>
        <begin position="282"/>
        <end position="294"/>
    </location>
</feature>
<name>A0AAV9Q0G2_9PEZI</name>
<evidence type="ECO:0000313" key="2">
    <source>
        <dbReference type="EMBL" id="KAK5531851.1"/>
    </source>
</evidence>
<comment type="caution">
    <text evidence="2">The sequence shown here is derived from an EMBL/GenBank/DDBJ whole genome shotgun (WGS) entry which is preliminary data.</text>
</comment>
<feature type="compositionally biased region" description="Polar residues" evidence="1">
    <location>
        <begin position="316"/>
        <end position="326"/>
    </location>
</feature>
<dbReference type="EMBL" id="JAXLQG010000016">
    <property type="protein sequence ID" value="KAK5531851.1"/>
    <property type="molecule type" value="Genomic_DNA"/>
</dbReference>
<evidence type="ECO:0000313" key="3">
    <source>
        <dbReference type="Proteomes" id="UP001345827"/>
    </source>
</evidence>
<feature type="compositionally biased region" description="Polar residues" evidence="1">
    <location>
        <begin position="110"/>
        <end position="136"/>
    </location>
</feature>
<protein>
    <submittedName>
        <fullName evidence="2">Uncharacterized protein</fullName>
    </submittedName>
</protein>
<feature type="compositionally biased region" description="Polar residues" evidence="1">
    <location>
        <begin position="150"/>
        <end position="164"/>
    </location>
</feature>
<accession>A0AAV9Q0G2</accession>
<proteinExistence type="predicted"/>
<dbReference type="AlphaFoldDB" id="A0AAV9Q0G2"/>
<feature type="region of interest" description="Disordered" evidence="1">
    <location>
        <begin position="282"/>
        <end position="373"/>
    </location>
</feature>
<gene>
    <name evidence="2" type="ORF">LTR25_008181</name>
</gene>